<name>A0A5C3NPM2_9APHY</name>
<dbReference type="Pfam" id="PF20414">
    <property type="entry name" value="DUF6698"/>
    <property type="match status" value="1"/>
</dbReference>
<sequence length="196" mass="22476">TRSDDLVRLKHKIIWAAGFEDPKGILANKSNRGFHHEGMARLLCPKSKLDRFDADPEVFCQAVIDGDEPLRPCDWWAGLYDLDRAQPGQFRPGFLMSEFLVWCYLILFCSADSASFETMTGKKKGQPSLSKKYKITEVTLFSIVYTACLDWCDVDGAWNTTDFAQSIFDFASKNRAWHDNLCAWWTKYVFSATFLL</sequence>
<evidence type="ECO:0000313" key="1">
    <source>
        <dbReference type="EMBL" id="TFK77910.1"/>
    </source>
</evidence>
<dbReference type="InterPro" id="IPR046521">
    <property type="entry name" value="DUF6698"/>
</dbReference>
<dbReference type="EMBL" id="ML213009">
    <property type="protein sequence ID" value="TFK77910.1"/>
    <property type="molecule type" value="Genomic_DNA"/>
</dbReference>
<dbReference type="AlphaFoldDB" id="A0A5C3NPM2"/>
<dbReference type="Proteomes" id="UP000308197">
    <property type="component" value="Unassembled WGS sequence"/>
</dbReference>
<organism evidence="1 2">
    <name type="scientific">Polyporus arcularius HHB13444</name>
    <dbReference type="NCBI Taxonomy" id="1314778"/>
    <lineage>
        <taxon>Eukaryota</taxon>
        <taxon>Fungi</taxon>
        <taxon>Dikarya</taxon>
        <taxon>Basidiomycota</taxon>
        <taxon>Agaricomycotina</taxon>
        <taxon>Agaricomycetes</taxon>
        <taxon>Polyporales</taxon>
        <taxon>Polyporaceae</taxon>
        <taxon>Polyporus</taxon>
    </lineage>
</organism>
<dbReference type="STRING" id="1314778.A0A5C3NPM2"/>
<gene>
    <name evidence="1" type="ORF">K466DRAFT_507969</name>
</gene>
<feature type="non-terminal residue" evidence="1">
    <location>
        <position position="1"/>
    </location>
</feature>
<dbReference type="InParanoid" id="A0A5C3NPM2"/>
<proteinExistence type="predicted"/>
<evidence type="ECO:0000313" key="2">
    <source>
        <dbReference type="Proteomes" id="UP000308197"/>
    </source>
</evidence>
<accession>A0A5C3NPM2</accession>
<reference evidence="1 2" key="1">
    <citation type="journal article" date="2019" name="Nat. Ecol. Evol.">
        <title>Megaphylogeny resolves global patterns of mushroom evolution.</title>
        <authorList>
            <person name="Varga T."/>
            <person name="Krizsan K."/>
            <person name="Foldi C."/>
            <person name="Dima B."/>
            <person name="Sanchez-Garcia M."/>
            <person name="Sanchez-Ramirez S."/>
            <person name="Szollosi G.J."/>
            <person name="Szarkandi J.G."/>
            <person name="Papp V."/>
            <person name="Albert L."/>
            <person name="Andreopoulos W."/>
            <person name="Angelini C."/>
            <person name="Antonin V."/>
            <person name="Barry K.W."/>
            <person name="Bougher N.L."/>
            <person name="Buchanan P."/>
            <person name="Buyck B."/>
            <person name="Bense V."/>
            <person name="Catcheside P."/>
            <person name="Chovatia M."/>
            <person name="Cooper J."/>
            <person name="Damon W."/>
            <person name="Desjardin D."/>
            <person name="Finy P."/>
            <person name="Geml J."/>
            <person name="Haridas S."/>
            <person name="Hughes K."/>
            <person name="Justo A."/>
            <person name="Karasinski D."/>
            <person name="Kautmanova I."/>
            <person name="Kiss B."/>
            <person name="Kocsube S."/>
            <person name="Kotiranta H."/>
            <person name="LaButti K.M."/>
            <person name="Lechner B.E."/>
            <person name="Liimatainen K."/>
            <person name="Lipzen A."/>
            <person name="Lukacs Z."/>
            <person name="Mihaltcheva S."/>
            <person name="Morgado L.N."/>
            <person name="Niskanen T."/>
            <person name="Noordeloos M.E."/>
            <person name="Ohm R.A."/>
            <person name="Ortiz-Santana B."/>
            <person name="Ovrebo C."/>
            <person name="Racz N."/>
            <person name="Riley R."/>
            <person name="Savchenko A."/>
            <person name="Shiryaev A."/>
            <person name="Soop K."/>
            <person name="Spirin V."/>
            <person name="Szebenyi C."/>
            <person name="Tomsovsky M."/>
            <person name="Tulloss R.E."/>
            <person name="Uehling J."/>
            <person name="Grigoriev I.V."/>
            <person name="Vagvolgyi C."/>
            <person name="Papp T."/>
            <person name="Martin F.M."/>
            <person name="Miettinen O."/>
            <person name="Hibbett D.S."/>
            <person name="Nagy L.G."/>
        </authorList>
    </citation>
    <scope>NUCLEOTIDE SEQUENCE [LARGE SCALE GENOMIC DNA]</scope>
    <source>
        <strain evidence="1 2">HHB13444</strain>
    </source>
</reference>
<keyword evidence="2" id="KW-1185">Reference proteome</keyword>
<protein>
    <submittedName>
        <fullName evidence="1">Uncharacterized protein</fullName>
    </submittedName>
</protein>